<proteinExistence type="inferred from homology"/>
<evidence type="ECO:0000256" key="1">
    <source>
        <dbReference type="ARBA" id="ARBA00009375"/>
    </source>
</evidence>
<dbReference type="PANTHER" id="PTHR11142">
    <property type="entry name" value="PSEUDOURIDYLATE SYNTHASE"/>
    <property type="match status" value="1"/>
</dbReference>
<dbReference type="SUPFAM" id="SSF55120">
    <property type="entry name" value="Pseudouridine synthase"/>
    <property type="match status" value="1"/>
</dbReference>
<comment type="catalytic activity">
    <reaction evidence="4 7">
        <text>uridine(38/39/40) in tRNA = pseudouridine(38/39/40) in tRNA</text>
        <dbReference type="Rhea" id="RHEA:22376"/>
        <dbReference type="Rhea" id="RHEA-COMP:10085"/>
        <dbReference type="Rhea" id="RHEA-COMP:10087"/>
        <dbReference type="ChEBI" id="CHEBI:65314"/>
        <dbReference type="ChEBI" id="CHEBI:65315"/>
        <dbReference type="EC" id="5.4.99.12"/>
    </reaction>
</comment>
<dbReference type="GO" id="GO:0160147">
    <property type="term" value="F:tRNA pseudouridine(38-40) synthase activity"/>
    <property type="evidence" value="ECO:0007669"/>
    <property type="project" value="UniProtKB-EC"/>
</dbReference>
<evidence type="ECO:0000256" key="2">
    <source>
        <dbReference type="ARBA" id="ARBA00022694"/>
    </source>
</evidence>
<keyword evidence="3 4" id="KW-0413">Isomerase</keyword>
<dbReference type="Proteomes" id="UP000320948">
    <property type="component" value="Unassembled WGS sequence"/>
</dbReference>
<dbReference type="HAMAP" id="MF_00171">
    <property type="entry name" value="TruA"/>
    <property type="match status" value="1"/>
</dbReference>
<evidence type="ECO:0000313" key="10">
    <source>
        <dbReference type="Proteomes" id="UP000320948"/>
    </source>
</evidence>
<comment type="similarity">
    <text evidence="1 4 7">Belongs to the tRNA pseudouridine synthase TruA family.</text>
</comment>
<dbReference type="InterPro" id="IPR020095">
    <property type="entry name" value="PsdUridine_synth_TruA_C"/>
</dbReference>
<protein>
    <recommendedName>
        <fullName evidence="4">tRNA pseudouridine synthase A</fullName>
        <ecNumber evidence="4">5.4.99.12</ecNumber>
    </recommendedName>
    <alternativeName>
        <fullName evidence="4">tRNA pseudouridine(38-40) synthase</fullName>
    </alternativeName>
    <alternativeName>
        <fullName evidence="4">tRNA pseudouridylate synthase I</fullName>
    </alternativeName>
    <alternativeName>
        <fullName evidence="4">tRNA-uridine isomerase I</fullName>
    </alternativeName>
</protein>
<reference evidence="9 10" key="1">
    <citation type="journal article" date="2017" name="Nat. Commun.">
        <title>In situ click chemistry generation of cyclooxygenase-2 inhibitors.</title>
        <authorList>
            <person name="Bhardwaj A."/>
            <person name="Kaur J."/>
            <person name="Wuest M."/>
            <person name="Wuest F."/>
        </authorList>
    </citation>
    <scope>NUCLEOTIDE SEQUENCE [LARGE SCALE GENOMIC DNA]</scope>
    <source>
        <strain evidence="9">S2_018_000_R2_106</strain>
    </source>
</reference>
<evidence type="ECO:0000256" key="4">
    <source>
        <dbReference type="HAMAP-Rule" id="MF_00171"/>
    </source>
</evidence>
<evidence type="ECO:0000256" key="5">
    <source>
        <dbReference type="PIRSR" id="PIRSR001430-1"/>
    </source>
</evidence>
<dbReference type="FunFam" id="3.30.70.580:FF:000001">
    <property type="entry name" value="tRNA pseudouridine synthase A"/>
    <property type="match status" value="1"/>
</dbReference>
<accession>A0A6N4R596</accession>
<name>A0A6N4R596_BLAVI</name>
<dbReference type="GO" id="GO:0003723">
    <property type="term" value="F:RNA binding"/>
    <property type="evidence" value="ECO:0007669"/>
    <property type="project" value="InterPro"/>
</dbReference>
<dbReference type="EC" id="5.4.99.12" evidence="4"/>
<dbReference type="InterPro" id="IPR020103">
    <property type="entry name" value="PsdUridine_synth_cat_dom_sf"/>
</dbReference>
<dbReference type="PIRSF" id="PIRSF001430">
    <property type="entry name" value="tRNA_psdUrid_synth"/>
    <property type="match status" value="1"/>
</dbReference>
<dbReference type="Gene3D" id="3.30.70.660">
    <property type="entry name" value="Pseudouridine synthase I, catalytic domain, C-terminal subdomain"/>
    <property type="match status" value="1"/>
</dbReference>
<gene>
    <name evidence="4 9" type="primary">truA</name>
    <name evidence="9" type="ORF">DI628_04485</name>
</gene>
<evidence type="ECO:0000256" key="7">
    <source>
        <dbReference type="RuleBase" id="RU003792"/>
    </source>
</evidence>
<dbReference type="EMBL" id="VAFM01000001">
    <property type="protein sequence ID" value="TKW61883.1"/>
    <property type="molecule type" value="Genomic_DNA"/>
</dbReference>
<evidence type="ECO:0000259" key="8">
    <source>
        <dbReference type="Pfam" id="PF01416"/>
    </source>
</evidence>
<comment type="caution">
    <text evidence="9">The sequence shown here is derived from an EMBL/GenBank/DDBJ whole genome shotgun (WGS) entry which is preliminary data.</text>
</comment>
<dbReference type="InterPro" id="IPR020097">
    <property type="entry name" value="PsdUridine_synth_TruA_a/b_dom"/>
</dbReference>
<dbReference type="InterPro" id="IPR001406">
    <property type="entry name" value="PsdUridine_synth_TruA"/>
</dbReference>
<dbReference type="Pfam" id="PF01416">
    <property type="entry name" value="PseudoU_synth_1"/>
    <property type="match status" value="2"/>
</dbReference>
<feature type="binding site" evidence="4 6">
    <location>
        <position position="110"/>
    </location>
    <ligand>
        <name>substrate</name>
    </ligand>
</feature>
<feature type="active site" description="Nucleophile" evidence="4 5">
    <location>
        <position position="52"/>
    </location>
</feature>
<dbReference type="CDD" id="cd02570">
    <property type="entry name" value="PseudoU_synth_EcTruA"/>
    <property type="match status" value="1"/>
</dbReference>
<comment type="subunit">
    <text evidence="4">Homodimer.</text>
</comment>
<keyword evidence="2 4" id="KW-0819">tRNA processing</keyword>
<evidence type="ECO:0000256" key="6">
    <source>
        <dbReference type="PIRSR" id="PIRSR001430-2"/>
    </source>
</evidence>
<evidence type="ECO:0000313" key="9">
    <source>
        <dbReference type="EMBL" id="TKW61883.1"/>
    </source>
</evidence>
<dbReference type="NCBIfam" id="TIGR00071">
    <property type="entry name" value="hisT_truA"/>
    <property type="match status" value="1"/>
</dbReference>
<organism evidence="9 10">
    <name type="scientific">Blastochloris viridis</name>
    <name type="common">Rhodopseudomonas viridis</name>
    <dbReference type="NCBI Taxonomy" id="1079"/>
    <lineage>
        <taxon>Bacteria</taxon>
        <taxon>Pseudomonadati</taxon>
        <taxon>Pseudomonadota</taxon>
        <taxon>Alphaproteobacteria</taxon>
        <taxon>Hyphomicrobiales</taxon>
        <taxon>Blastochloridaceae</taxon>
        <taxon>Blastochloris</taxon>
    </lineage>
</organism>
<comment type="function">
    <text evidence="4">Formation of pseudouridine at positions 38, 39 and 40 in the anticodon stem and loop of transfer RNAs.</text>
</comment>
<dbReference type="InterPro" id="IPR020094">
    <property type="entry name" value="TruA/RsuA/RluB/E/F_N"/>
</dbReference>
<dbReference type="PANTHER" id="PTHR11142:SF0">
    <property type="entry name" value="TRNA PSEUDOURIDINE SYNTHASE-LIKE 1"/>
    <property type="match status" value="1"/>
</dbReference>
<dbReference type="AlphaFoldDB" id="A0A6N4R596"/>
<evidence type="ECO:0000256" key="3">
    <source>
        <dbReference type="ARBA" id="ARBA00023235"/>
    </source>
</evidence>
<feature type="domain" description="Pseudouridine synthase I TruA alpha/beta" evidence="8">
    <location>
        <begin position="8"/>
        <end position="103"/>
    </location>
</feature>
<sequence length="246" mass="27901">MPRLKLTIQYDGGAYYGWQIQEDLPSVQGELAKALEQIVQHEVEIQGAGRTDRGVHAWGQIAHVDVHKDLDLIKYIGGMNRFLPDDIRVIDAAKVTEDFHARFSATARHYVYRLWNARYLRTDLVGHAGHMPVPLDMAAIQTAVETFPLGEHDFKGFQDAECQSRVSLCDLHHLRWVEEAENLWRLEIGANHFLHHMVRNIMGTLVEIGLGKRSVSGLMDVIEAQDRTQAGMTFSPDGLYLSKVVY</sequence>
<dbReference type="GO" id="GO:0031119">
    <property type="term" value="P:tRNA pseudouridine synthesis"/>
    <property type="evidence" value="ECO:0007669"/>
    <property type="project" value="UniProtKB-UniRule"/>
</dbReference>
<feature type="domain" description="Pseudouridine synthase I TruA alpha/beta" evidence="8">
    <location>
        <begin position="149"/>
        <end position="246"/>
    </location>
</feature>
<dbReference type="Gene3D" id="3.30.70.580">
    <property type="entry name" value="Pseudouridine synthase I, catalytic domain, N-terminal subdomain"/>
    <property type="match status" value="1"/>
</dbReference>
<comment type="caution">
    <text evidence="4">Lacks conserved residue(s) required for the propagation of feature annotation.</text>
</comment>